<evidence type="ECO:0000313" key="24">
    <source>
        <dbReference type="Proteomes" id="UP000291917"/>
    </source>
</evidence>
<keyword evidence="6 15" id="KW-0812">Transmembrane</keyword>
<name>A0A415S132_9BACE</name>
<evidence type="ECO:0000256" key="7">
    <source>
        <dbReference type="ARBA" id="ARBA00022729"/>
    </source>
</evidence>
<dbReference type="Proteomes" id="UP000520291">
    <property type="component" value="Unassembled WGS sequence"/>
</dbReference>
<keyword evidence="4" id="KW-1134">Transmembrane beta strand</keyword>
<dbReference type="PROSITE" id="PS51257">
    <property type="entry name" value="PROKAR_LIPOPROTEIN"/>
    <property type="match status" value="1"/>
</dbReference>
<dbReference type="Proteomes" id="UP000679226">
    <property type="component" value="Chromosome"/>
</dbReference>
<evidence type="ECO:0000256" key="14">
    <source>
        <dbReference type="ARBA" id="ARBA00023288"/>
    </source>
</evidence>
<evidence type="ECO:0000313" key="18">
    <source>
        <dbReference type="EMBL" id="KAA5274466.1"/>
    </source>
</evidence>
<evidence type="ECO:0000256" key="13">
    <source>
        <dbReference type="ARBA" id="ARBA00023237"/>
    </source>
</evidence>
<keyword evidence="12" id="KW-0564">Palmitate</keyword>
<evidence type="ECO:0000313" key="20">
    <source>
        <dbReference type="EMBL" id="QUT46553.1"/>
    </source>
</evidence>
<evidence type="ECO:0000313" key="21">
    <source>
        <dbReference type="EMBL" id="RHF07233.1"/>
    </source>
</evidence>
<dbReference type="GO" id="GO:0009279">
    <property type="term" value="C:cell outer membrane"/>
    <property type="evidence" value="ECO:0007669"/>
    <property type="project" value="UniProtKB-SubCell"/>
</dbReference>
<dbReference type="PANTHER" id="PTHR33619">
    <property type="entry name" value="POLYSACCHARIDE EXPORT PROTEIN GFCE-RELATED"/>
    <property type="match status" value="1"/>
</dbReference>
<reference evidence="18 25" key="2">
    <citation type="journal article" date="2019" name="Nat. Med.">
        <title>A library of human gut bacterial isolates paired with longitudinal multiomics data enables mechanistic microbiome research.</title>
        <authorList>
            <person name="Poyet M."/>
            <person name="Groussin M."/>
            <person name="Gibbons S.M."/>
            <person name="Avila-Pacheco J."/>
            <person name="Jiang X."/>
            <person name="Kearney S.M."/>
            <person name="Perrotta A.R."/>
            <person name="Berdy B."/>
            <person name="Zhao S."/>
            <person name="Lieberman T.D."/>
            <person name="Swanson P.K."/>
            <person name="Smith M."/>
            <person name="Roesemann S."/>
            <person name="Alexander J.E."/>
            <person name="Rich S.A."/>
            <person name="Livny J."/>
            <person name="Vlamakis H."/>
            <person name="Clish C."/>
            <person name="Bullock K."/>
            <person name="Deik A."/>
            <person name="Scott J."/>
            <person name="Pierce K.A."/>
            <person name="Xavier R.J."/>
            <person name="Alm E.J."/>
        </authorList>
    </citation>
    <scope>NUCLEOTIDE SEQUENCE [LARGE SCALE GENOMIC DNA]</scope>
    <source>
        <strain evidence="18 25">BIOML-A1</strain>
    </source>
</reference>
<evidence type="ECO:0000259" key="17">
    <source>
        <dbReference type="Pfam" id="PF22461"/>
    </source>
</evidence>
<evidence type="ECO:0000256" key="3">
    <source>
        <dbReference type="ARBA" id="ARBA00022448"/>
    </source>
</evidence>
<reference evidence="20" key="5">
    <citation type="journal article" date="2021" name="PLoS Genet.">
        <title>Mobile Type VI secretion system loci of the gut Bacteroidales display extensive intra-ecosystem transfer, multi-species spread and geographical clustering.</title>
        <authorList>
            <person name="Garcia-Bayona L."/>
            <person name="Coyne M.J."/>
            <person name="Comstock L.E."/>
        </authorList>
    </citation>
    <scope>NUCLEOTIDE SEQUENCE</scope>
    <source>
        <strain evidence="20">CL11T00C20</strain>
    </source>
</reference>
<evidence type="ECO:0000313" key="23">
    <source>
        <dbReference type="Proteomes" id="UP000283538"/>
    </source>
</evidence>
<evidence type="ECO:0000256" key="9">
    <source>
        <dbReference type="ARBA" id="ARBA00023065"/>
    </source>
</evidence>
<dbReference type="GO" id="GO:0046930">
    <property type="term" value="C:pore complex"/>
    <property type="evidence" value="ECO:0007669"/>
    <property type="project" value="UniProtKB-KW"/>
</dbReference>
<keyword evidence="11 15" id="KW-0472">Membrane</keyword>
<keyword evidence="5" id="KW-0762">Sugar transport</keyword>
<keyword evidence="14" id="KW-0449">Lipoprotein</keyword>
<proteinExistence type="inferred from homology"/>
<organism evidence="22 24">
    <name type="scientific">Bacteroides eggerthii</name>
    <dbReference type="NCBI Taxonomy" id="28111"/>
    <lineage>
        <taxon>Bacteria</taxon>
        <taxon>Pseudomonadati</taxon>
        <taxon>Bacteroidota</taxon>
        <taxon>Bacteroidia</taxon>
        <taxon>Bacteroidales</taxon>
        <taxon>Bacteroidaceae</taxon>
        <taxon>Bacteroides</taxon>
    </lineage>
</organism>
<reference evidence="22 24" key="3">
    <citation type="journal article" date="2019" name="Science, e1252229">
        <title>Invertible promoters mediate bacterial phase variation, antibiotic resistance, and host adaptation in the gut.</title>
        <authorList>
            <person name="Jiang X."/>
            <person name="Hall A.B."/>
            <person name="Arthur T.D."/>
            <person name="Plichta D.R."/>
            <person name="Covington C.T."/>
            <person name="Poyet M."/>
            <person name="Crothers J."/>
            <person name="Moses P.L."/>
            <person name="Tolonen A.C."/>
            <person name="Vlamakis H."/>
            <person name="Alm E.J."/>
            <person name="Xavier R.J."/>
        </authorList>
    </citation>
    <scope>NUCLEOTIDE SEQUENCE [LARGE SCALE GENOMIC DNA]</scope>
    <source>
        <strain evidence="22">Bj_0095</strain>
        <strain evidence="24">bj_0095</strain>
    </source>
</reference>
<dbReference type="RefSeq" id="WP_021940014.1">
    <property type="nucleotide sequence ID" value="NZ_CP072227.1"/>
</dbReference>
<keyword evidence="13" id="KW-0998">Cell outer membrane</keyword>
<accession>A0A415S132</accession>
<comment type="similarity">
    <text evidence="2">Belongs to the BexD/CtrA/VexA family.</text>
</comment>
<dbReference type="EMBL" id="VVZX01000008">
    <property type="protein sequence ID" value="KAA5274466.1"/>
    <property type="molecule type" value="Genomic_DNA"/>
</dbReference>
<keyword evidence="15" id="KW-1133">Transmembrane helix</keyword>
<dbReference type="InterPro" id="IPR003715">
    <property type="entry name" value="Poly_export_N"/>
</dbReference>
<evidence type="ECO:0000313" key="22">
    <source>
        <dbReference type="EMBL" id="RYT75241.1"/>
    </source>
</evidence>
<evidence type="ECO:0000256" key="15">
    <source>
        <dbReference type="SAM" id="Phobius"/>
    </source>
</evidence>
<evidence type="ECO:0000259" key="16">
    <source>
        <dbReference type="Pfam" id="PF02563"/>
    </source>
</evidence>
<evidence type="ECO:0000313" key="25">
    <source>
        <dbReference type="Proteomes" id="UP000335496"/>
    </source>
</evidence>
<evidence type="ECO:0000256" key="8">
    <source>
        <dbReference type="ARBA" id="ARBA00023047"/>
    </source>
</evidence>
<dbReference type="InterPro" id="IPR054765">
    <property type="entry name" value="SLBB_dom"/>
</dbReference>
<dbReference type="Pfam" id="PF02563">
    <property type="entry name" value="Poly_export"/>
    <property type="match status" value="1"/>
</dbReference>
<evidence type="ECO:0000313" key="19">
    <source>
        <dbReference type="EMBL" id="NME86889.1"/>
    </source>
</evidence>
<evidence type="ECO:0000256" key="5">
    <source>
        <dbReference type="ARBA" id="ARBA00022597"/>
    </source>
</evidence>
<dbReference type="GO" id="GO:0006811">
    <property type="term" value="P:monoatomic ion transport"/>
    <property type="evidence" value="ECO:0007669"/>
    <property type="project" value="UniProtKB-KW"/>
</dbReference>
<reference evidence="21 23" key="1">
    <citation type="submission" date="2018-08" db="EMBL/GenBank/DDBJ databases">
        <title>A genome reference for cultivated species of the human gut microbiota.</title>
        <authorList>
            <person name="Zou Y."/>
            <person name="Xue W."/>
            <person name="Luo G."/>
        </authorList>
    </citation>
    <scope>NUCLEOTIDE SEQUENCE [LARGE SCALE GENOMIC DNA]</scope>
    <source>
        <strain evidence="21 23">AM26-26AC</strain>
    </source>
</reference>
<dbReference type="Proteomes" id="UP000291917">
    <property type="component" value="Unassembled WGS sequence"/>
</dbReference>
<dbReference type="EMBL" id="JABAGL010000017">
    <property type="protein sequence ID" value="NME86889.1"/>
    <property type="molecule type" value="Genomic_DNA"/>
</dbReference>
<dbReference type="EMBL" id="QSLA01000013">
    <property type="protein sequence ID" value="RHF07233.1"/>
    <property type="molecule type" value="Genomic_DNA"/>
</dbReference>
<evidence type="ECO:0000313" key="26">
    <source>
        <dbReference type="Proteomes" id="UP000520291"/>
    </source>
</evidence>
<keyword evidence="25" id="KW-1185">Reference proteome</keyword>
<dbReference type="AlphaFoldDB" id="A0A415S132"/>
<gene>
    <name evidence="21" type="ORF">DW701_12170</name>
    <name evidence="22" type="ORF">EAJ03_07255</name>
    <name evidence="18" type="ORF">F2Z23_07930</name>
    <name evidence="19" type="ORF">HF841_12800</name>
    <name evidence="20" type="ORF">INE88_03384</name>
</gene>
<dbReference type="Gene3D" id="3.10.560.10">
    <property type="entry name" value="Outer membrane lipoprotein wza domain like"/>
    <property type="match status" value="1"/>
</dbReference>
<dbReference type="EMBL" id="RCXL01000008">
    <property type="protein sequence ID" value="RYT75241.1"/>
    <property type="molecule type" value="Genomic_DNA"/>
</dbReference>
<dbReference type="GO" id="GO:0015288">
    <property type="term" value="F:porin activity"/>
    <property type="evidence" value="ECO:0007669"/>
    <property type="project" value="UniProtKB-KW"/>
</dbReference>
<keyword evidence="10" id="KW-0626">Porin</keyword>
<feature type="domain" description="Polysaccharide export protein N-terminal" evidence="16">
    <location>
        <begin position="46"/>
        <end position="147"/>
    </location>
</feature>
<evidence type="ECO:0000256" key="4">
    <source>
        <dbReference type="ARBA" id="ARBA00022452"/>
    </source>
</evidence>
<evidence type="ECO:0000256" key="6">
    <source>
        <dbReference type="ARBA" id="ARBA00022692"/>
    </source>
</evidence>
<feature type="domain" description="SLBB" evidence="17">
    <location>
        <begin position="151"/>
        <end position="231"/>
    </location>
</feature>
<sequence>MKQKIFIILLSLPLLFAGCQSYKQVPYLQGNMQQAAQSDTTALNPTLYDARIMPKDLLTIVVSCPEAPELAEPFNLTVSSPISNTGNKYLTSQPVLQQYLVDNRGNIDFPVLGTIHLGGLTKGEAEQLIREKLKSQFREMPIVTVRMVNYKISVIGEVTRPGTFTISNEKVNLFEALAMAGDMTIYGIRNNVKLIREDNRGQREIITLNLNDQDILHSPYYYLQQNDILYVTPNKTKAKTSNISSSTTIWFSVVGSLVSLASLIIAITK</sequence>
<keyword evidence="7" id="KW-0732">Signal</keyword>
<dbReference type="GO" id="GO:0015159">
    <property type="term" value="F:polysaccharide transmembrane transporter activity"/>
    <property type="evidence" value="ECO:0007669"/>
    <property type="project" value="InterPro"/>
</dbReference>
<dbReference type="EMBL" id="CP072227">
    <property type="protein sequence ID" value="QUT46553.1"/>
    <property type="molecule type" value="Genomic_DNA"/>
</dbReference>
<keyword evidence="9" id="KW-0406">Ion transport</keyword>
<dbReference type="Pfam" id="PF22461">
    <property type="entry name" value="SLBB_2"/>
    <property type="match status" value="1"/>
</dbReference>
<evidence type="ECO:0000256" key="1">
    <source>
        <dbReference type="ARBA" id="ARBA00004571"/>
    </source>
</evidence>
<protein>
    <submittedName>
        <fullName evidence="20">Polysaccharide biosynthesis/export protein</fullName>
    </submittedName>
    <submittedName>
        <fullName evidence="22">Polysaccharide export protein</fullName>
    </submittedName>
</protein>
<keyword evidence="8" id="KW-0625">Polysaccharide transport</keyword>
<evidence type="ECO:0000256" key="2">
    <source>
        <dbReference type="ARBA" id="ARBA00009450"/>
    </source>
</evidence>
<dbReference type="PANTHER" id="PTHR33619:SF3">
    <property type="entry name" value="POLYSACCHARIDE EXPORT PROTEIN GFCE-RELATED"/>
    <property type="match status" value="1"/>
</dbReference>
<comment type="subcellular location">
    <subcellularLocation>
        <location evidence="1">Cell outer membrane</location>
        <topology evidence="1">Multi-pass membrane protein</topology>
    </subcellularLocation>
</comment>
<keyword evidence="3" id="KW-0813">Transport</keyword>
<evidence type="ECO:0000256" key="10">
    <source>
        <dbReference type="ARBA" id="ARBA00023114"/>
    </source>
</evidence>
<evidence type="ECO:0000256" key="12">
    <source>
        <dbReference type="ARBA" id="ARBA00023139"/>
    </source>
</evidence>
<evidence type="ECO:0000256" key="11">
    <source>
        <dbReference type="ARBA" id="ARBA00023136"/>
    </source>
</evidence>
<dbReference type="Proteomes" id="UP000283538">
    <property type="component" value="Unassembled WGS sequence"/>
</dbReference>
<dbReference type="KEGG" id="beg:INE88_03384"/>
<dbReference type="InterPro" id="IPR049712">
    <property type="entry name" value="Poly_export"/>
</dbReference>
<feature type="transmembrane region" description="Helical" evidence="15">
    <location>
        <begin position="249"/>
        <end position="268"/>
    </location>
</feature>
<reference evidence="19 26" key="4">
    <citation type="submission" date="2020-04" db="EMBL/GenBank/DDBJ databases">
        <authorList>
            <person name="Hitch T.C.A."/>
            <person name="Wylensek D."/>
            <person name="Clavel T."/>
        </authorList>
    </citation>
    <scope>NUCLEOTIDE SEQUENCE [LARGE SCALE GENOMIC DNA]</scope>
    <source>
        <strain evidence="19 26">WCA3-601-WT-5E</strain>
    </source>
</reference>
<dbReference type="Proteomes" id="UP000335496">
    <property type="component" value="Unassembled WGS sequence"/>
</dbReference>